<gene>
    <name evidence="2" type="ORF">JHE00_21495</name>
</gene>
<dbReference type="GO" id="GO:0016301">
    <property type="term" value="F:kinase activity"/>
    <property type="evidence" value="ECO:0007669"/>
    <property type="project" value="UniProtKB-KW"/>
</dbReference>
<keyword evidence="2" id="KW-0808">Transferase</keyword>
<name>A0A934QUP2_9PSEU</name>
<dbReference type="AlphaFoldDB" id="A0A934QUP2"/>
<dbReference type="PANTHER" id="PTHR21310">
    <property type="entry name" value="AMINOGLYCOSIDE PHOSPHOTRANSFERASE-RELATED-RELATED"/>
    <property type="match status" value="1"/>
</dbReference>
<evidence type="ECO:0000313" key="2">
    <source>
        <dbReference type="EMBL" id="MBK1786906.1"/>
    </source>
</evidence>
<dbReference type="EMBL" id="JAENJH010000005">
    <property type="protein sequence ID" value="MBK1786906.1"/>
    <property type="molecule type" value="Genomic_DNA"/>
</dbReference>
<dbReference type="PIRSF" id="PIRSF000707">
    <property type="entry name" value="Hygromycin-B_kinase"/>
    <property type="match status" value="1"/>
</dbReference>
<dbReference type="Pfam" id="PF01636">
    <property type="entry name" value="APH"/>
    <property type="match status" value="1"/>
</dbReference>
<dbReference type="Gene3D" id="3.90.1200.10">
    <property type="match status" value="1"/>
</dbReference>
<evidence type="ECO:0000313" key="3">
    <source>
        <dbReference type="Proteomes" id="UP000635245"/>
    </source>
</evidence>
<organism evidence="2 3">
    <name type="scientific">Prauserella cavernicola</name>
    <dbReference type="NCBI Taxonomy" id="2800127"/>
    <lineage>
        <taxon>Bacteria</taxon>
        <taxon>Bacillati</taxon>
        <taxon>Actinomycetota</taxon>
        <taxon>Actinomycetes</taxon>
        <taxon>Pseudonocardiales</taxon>
        <taxon>Pseudonocardiaceae</taxon>
        <taxon>Prauserella</taxon>
    </lineage>
</organism>
<dbReference type="InterPro" id="IPR011009">
    <property type="entry name" value="Kinase-like_dom_sf"/>
</dbReference>
<dbReference type="CDD" id="cd05120">
    <property type="entry name" value="APH_ChoK_like"/>
    <property type="match status" value="1"/>
</dbReference>
<dbReference type="InterPro" id="IPR002575">
    <property type="entry name" value="Aminoglycoside_PTrfase"/>
</dbReference>
<proteinExistence type="predicted"/>
<comment type="caution">
    <text evidence="2">The sequence shown here is derived from an EMBL/GenBank/DDBJ whole genome shotgun (WGS) entry which is preliminary data.</text>
</comment>
<sequence>METFPVAALCAKLGLTGEPRRFPDGSLPVYGIGDDLVLKLYPPEDADEADAETTVLRILDGRLSVPTPGVERTGEHDGWRYVLMRRLRGESLAVVWPGLSASDRTELAARLGEVLAELHAVTDPRIGVLEPRDWGEFVRDRAEVTVAQQRGSGLDERWLEQIPAFLDSVDLGSPPSVLLHTEFLREHVVVRPERGRWTVSGLLDFEPAMPGAAEYDLVAARVFLAGEDPAFLRTLLHAYGYSPAELDEDFARRCLAYTLLHRYSNLAAYLRRLPPAPTLDALAPAWFG</sequence>
<protein>
    <submittedName>
        <fullName evidence="2">Aminoglycoside 3'-phosphotransferase/choline kinase family protein</fullName>
    </submittedName>
</protein>
<dbReference type="Proteomes" id="UP000635245">
    <property type="component" value="Unassembled WGS sequence"/>
</dbReference>
<evidence type="ECO:0000259" key="1">
    <source>
        <dbReference type="Pfam" id="PF01636"/>
    </source>
</evidence>
<feature type="domain" description="Aminoglycoside phosphotransferase" evidence="1">
    <location>
        <begin position="21"/>
        <end position="246"/>
    </location>
</feature>
<dbReference type="InterPro" id="IPR051678">
    <property type="entry name" value="AGP_Transferase"/>
</dbReference>
<dbReference type="PANTHER" id="PTHR21310:SF15">
    <property type="entry name" value="AMINOGLYCOSIDE PHOSPHOTRANSFERASE DOMAIN-CONTAINING PROTEIN"/>
    <property type="match status" value="1"/>
</dbReference>
<reference evidence="2" key="1">
    <citation type="submission" date="2020-12" db="EMBL/GenBank/DDBJ databases">
        <title>Prauserella sp. ASG 168, a novel actinomycete isolated from cave rock.</title>
        <authorList>
            <person name="Suriyachadkun C."/>
        </authorList>
    </citation>
    <scope>NUCLEOTIDE SEQUENCE</scope>
    <source>
        <strain evidence="2">ASG 168</strain>
    </source>
</reference>
<keyword evidence="2" id="KW-0418">Kinase</keyword>
<dbReference type="SUPFAM" id="SSF56112">
    <property type="entry name" value="Protein kinase-like (PK-like)"/>
    <property type="match status" value="1"/>
</dbReference>
<keyword evidence="3" id="KW-1185">Reference proteome</keyword>
<dbReference type="InterPro" id="IPR016259">
    <property type="entry name" value="Hygromycin-B_Kinase"/>
</dbReference>
<accession>A0A934QUP2</accession>
<dbReference type="RefSeq" id="WP_200320908.1">
    <property type="nucleotide sequence ID" value="NZ_JAENJH010000005.1"/>
</dbReference>